<reference evidence="1" key="3">
    <citation type="submission" date="2022-12" db="EMBL/GenBank/DDBJ databases">
        <authorList>
            <person name="Sun Q."/>
            <person name="Kim S."/>
        </authorList>
    </citation>
    <scope>NUCLEOTIDE SEQUENCE</scope>
    <source>
        <strain evidence="1">KCTC 12343</strain>
    </source>
</reference>
<evidence type="ECO:0000313" key="1">
    <source>
        <dbReference type="EMBL" id="GGY67806.1"/>
    </source>
</evidence>
<evidence type="ECO:0000313" key="4">
    <source>
        <dbReference type="Proteomes" id="UP000628442"/>
    </source>
</evidence>
<gene>
    <name evidence="2" type="ORF">EYF70_22650</name>
    <name evidence="1" type="ORF">GCM10007387_57480</name>
</gene>
<accession>A0A411X349</accession>
<protein>
    <recommendedName>
        <fullName evidence="5">AlpA family phage regulatory protein</fullName>
    </recommendedName>
</protein>
<sequence>MKASMFLALKYERMFMRLDEICAEIDMAVGTARNKLCAGTFPIPTRKSGKFVIADVRDVGQYIDDCRRQSA</sequence>
<evidence type="ECO:0000313" key="2">
    <source>
        <dbReference type="EMBL" id="QBI03313.1"/>
    </source>
</evidence>
<dbReference type="EMBL" id="BMWV01000023">
    <property type="protein sequence ID" value="GGY67806.1"/>
    <property type="molecule type" value="Genomic_DNA"/>
</dbReference>
<proteinExistence type="predicted"/>
<dbReference type="Proteomes" id="UP000292307">
    <property type="component" value="Chromosome"/>
</dbReference>
<organism evidence="1 4">
    <name type="scientific">Pseudoduganella albidiflava</name>
    <dbReference type="NCBI Taxonomy" id="321983"/>
    <lineage>
        <taxon>Bacteria</taxon>
        <taxon>Pseudomonadati</taxon>
        <taxon>Pseudomonadota</taxon>
        <taxon>Betaproteobacteria</taxon>
        <taxon>Burkholderiales</taxon>
        <taxon>Oxalobacteraceae</taxon>
        <taxon>Telluria group</taxon>
        <taxon>Pseudoduganella</taxon>
    </lineage>
</organism>
<dbReference type="Proteomes" id="UP000628442">
    <property type="component" value="Unassembled WGS sequence"/>
</dbReference>
<reference evidence="1" key="1">
    <citation type="journal article" date="2014" name="Int. J. Syst. Evol. Microbiol.">
        <title>Complete genome sequence of Corynebacterium casei LMG S-19264T (=DSM 44701T), isolated from a smear-ripened cheese.</title>
        <authorList>
            <consortium name="US DOE Joint Genome Institute (JGI-PGF)"/>
            <person name="Walter F."/>
            <person name="Albersmeier A."/>
            <person name="Kalinowski J."/>
            <person name="Ruckert C."/>
        </authorList>
    </citation>
    <scope>NUCLEOTIDE SEQUENCE</scope>
    <source>
        <strain evidence="1">KCTC 12343</strain>
    </source>
</reference>
<dbReference type="RefSeq" id="WP_131147416.1">
    <property type="nucleotide sequence ID" value="NZ_BMWV01000023.1"/>
</dbReference>
<evidence type="ECO:0000313" key="3">
    <source>
        <dbReference type="Proteomes" id="UP000292307"/>
    </source>
</evidence>
<dbReference type="EMBL" id="CP036401">
    <property type="protein sequence ID" value="QBI03313.1"/>
    <property type="molecule type" value="Genomic_DNA"/>
</dbReference>
<evidence type="ECO:0008006" key="5">
    <source>
        <dbReference type="Google" id="ProtNLM"/>
    </source>
</evidence>
<reference evidence="2 3" key="2">
    <citation type="submission" date="2019-02" db="EMBL/GenBank/DDBJ databases">
        <title>Draft Genome Sequences of Six Type Strains of the Genus Massilia.</title>
        <authorList>
            <person name="Miess H."/>
            <person name="Frediansyhah A."/>
            <person name="Gross H."/>
        </authorList>
    </citation>
    <scope>NUCLEOTIDE SEQUENCE [LARGE SCALE GENOMIC DNA]</scope>
    <source>
        <strain evidence="2 3">DSM 17472</strain>
    </source>
</reference>
<dbReference type="AlphaFoldDB" id="A0A411X349"/>
<keyword evidence="3" id="KW-1185">Reference proteome</keyword>
<name>A0A411X349_9BURK</name>
<dbReference type="OrthoDB" id="8721890at2"/>